<evidence type="ECO:0000313" key="2">
    <source>
        <dbReference type="Proteomes" id="UP001187192"/>
    </source>
</evidence>
<reference evidence="1" key="1">
    <citation type="submission" date="2023-07" db="EMBL/GenBank/DDBJ databases">
        <title>draft genome sequence of fig (Ficus carica).</title>
        <authorList>
            <person name="Takahashi T."/>
            <person name="Nishimura K."/>
        </authorList>
    </citation>
    <scope>NUCLEOTIDE SEQUENCE</scope>
</reference>
<gene>
    <name evidence="1" type="ORF">TIFTF001_006341</name>
</gene>
<keyword evidence="2" id="KW-1185">Reference proteome</keyword>
<proteinExistence type="predicted"/>
<comment type="caution">
    <text evidence="1">The sequence shown here is derived from an EMBL/GenBank/DDBJ whole genome shotgun (WGS) entry which is preliminary data.</text>
</comment>
<dbReference type="AlphaFoldDB" id="A0AA87ZIL8"/>
<dbReference type="Proteomes" id="UP001187192">
    <property type="component" value="Unassembled WGS sequence"/>
</dbReference>
<evidence type="ECO:0000313" key="1">
    <source>
        <dbReference type="EMBL" id="GMN36843.1"/>
    </source>
</evidence>
<protein>
    <submittedName>
        <fullName evidence="1">Uncharacterized protein</fullName>
    </submittedName>
</protein>
<organism evidence="1 2">
    <name type="scientific">Ficus carica</name>
    <name type="common">Common fig</name>
    <dbReference type="NCBI Taxonomy" id="3494"/>
    <lineage>
        <taxon>Eukaryota</taxon>
        <taxon>Viridiplantae</taxon>
        <taxon>Streptophyta</taxon>
        <taxon>Embryophyta</taxon>
        <taxon>Tracheophyta</taxon>
        <taxon>Spermatophyta</taxon>
        <taxon>Magnoliopsida</taxon>
        <taxon>eudicotyledons</taxon>
        <taxon>Gunneridae</taxon>
        <taxon>Pentapetalae</taxon>
        <taxon>rosids</taxon>
        <taxon>fabids</taxon>
        <taxon>Rosales</taxon>
        <taxon>Moraceae</taxon>
        <taxon>Ficeae</taxon>
        <taxon>Ficus</taxon>
    </lineage>
</organism>
<dbReference type="EMBL" id="BTGU01000006">
    <property type="protein sequence ID" value="GMN36843.1"/>
    <property type="molecule type" value="Genomic_DNA"/>
</dbReference>
<accession>A0AA87ZIL8</accession>
<sequence length="113" mass="11617">MKRDTSPTVAKLKLPVPNIASPSQGVLGGVPARETSEDFRLKQLWAGRGANSNASFEGSQTPVVADQPRSLWGTSGTGNFGGLPAQATLGGRGVNSRASFGGPQTPVLAWVAD</sequence>
<name>A0AA87ZIL8_FICCA</name>